<protein>
    <submittedName>
        <fullName evidence="4">DUF4965 domain-containing protein</fullName>
    </submittedName>
</protein>
<dbReference type="Pfam" id="PF16334">
    <property type="entry name" value="DUF4964"/>
    <property type="match status" value="1"/>
</dbReference>
<dbReference type="InterPro" id="IPR033433">
    <property type="entry name" value="GtaA_N"/>
</dbReference>
<name>A0ABT2QLJ3_9EURY</name>
<dbReference type="InterPro" id="IPR052743">
    <property type="entry name" value="Glutaminase_GtaA"/>
</dbReference>
<dbReference type="InterPro" id="IPR032514">
    <property type="entry name" value="GtaA_central"/>
</dbReference>
<feature type="domain" description="DUF4964" evidence="1">
    <location>
        <begin position="6"/>
        <end position="59"/>
    </location>
</feature>
<dbReference type="Pfam" id="PF16335">
    <property type="entry name" value="GtaA_6_Hairpin"/>
    <property type="match status" value="1"/>
</dbReference>
<gene>
    <name evidence="4" type="ORF">OB955_24210</name>
</gene>
<dbReference type="PANTHER" id="PTHR31987:SF1">
    <property type="entry name" value="GLUTAMINASE A"/>
    <property type="match status" value="1"/>
</dbReference>
<sequence>MSTSTCPAVPLVTHHPYFSVWSPTDELHGSETVHWTGTTNSMLGFVSIDGTRYRFAGCDPSAEAELPVIEQTDLDVRPTTSEYTFEADGVELVVSFTSPLLLADLEVLSRPASYLTVTTRSIDGRRHDVGVYVDVTGEWCVDSPDQEVTWGRTDVTTPTGETLEALRIGTVEQDVLGRAGDDVRIDWGHLYLVPPTTVDSTTAIGHNLRAQFRADGSFPDRDADNAPQAVGSEPQQLACTFDLDVEPNTDRSAAITIAYDERKAIEYFGDQLDPYWRRNGDGPADMLESALSSYSEVRDRCLAFDERLERECRARGGKAFAALATVVYRQAIAAHTLVEYEGEVLFFSKECFSNGCVATVDVTYPSAPLFYRFNSELVKGMLRPVFRYAATDEWPYEFAPHDVGTYPKANGQVYGRDTDTDGFDYDSQMPIEECGNMLLVTAAVSLLENDTSFASAHWDQLTRWVEYLVEHGYDPGEQLCTDDFAGHLSHNANLSLKAIFAIASYGLLCQLRDEPVQAETHLDIARRLAAEWERDAADGDHYRLAFDRPGTWSLKYNLVWDQLFDLGLFEESVCNAEVRQYVDRLTTYGVPLDSRESYTKLDWEVWAATLASDQSETDAFFEAIRAYLDDTPDRVPVSDWYDTVDATQQNFQHRSVVGGVYLPLLDAEDFSSMYNDD</sequence>
<organism evidence="4 5">
    <name type="scientific">Natronoglomus mannanivorans</name>
    <dbReference type="NCBI Taxonomy" id="2979990"/>
    <lineage>
        <taxon>Archaea</taxon>
        <taxon>Methanobacteriati</taxon>
        <taxon>Methanobacteriota</taxon>
        <taxon>Stenosarchaea group</taxon>
        <taxon>Halobacteria</taxon>
        <taxon>Halobacteriales</taxon>
        <taxon>Natrialbaceae</taxon>
        <taxon>Natronoglomus</taxon>
    </lineage>
</organism>
<evidence type="ECO:0000259" key="3">
    <source>
        <dbReference type="Pfam" id="PF17168"/>
    </source>
</evidence>
<dbReference type="RefSeq" id="WP_338009396.1">
    <property type="nucleotide sequence ID" value="NZ_JAOPKB010000025.1"/>
</dbReference>
<dbReference type="Pfam" id="PF17168">
    <property type="entry name" value="DUF5127"/>
    <property type="match status" value="1"/>
</dbReference>
<dbReference type="EMBL" id="JAOPKB010000025">
    <property type="protein sequence ID" value="MCU4975790.1"/>
    <property type="molecule type" value="Genomic_DNA"/>
</dbReference>
<dbReference type="PANTHER" id="PTHR31987">
    <property type="entry name" value="GLUTAMINASE A-RELATED"/>
    <property type="match status" value="1"/>
</dbReference>
<reference evidence="4 5" key="1">
    <citation type="submission" date="2022-09" db="EMBL/GenBank/DDBJ databases">
        <title>Enrichment on poylsaccharides allowed isolation of novel metabolic and taxonomic groups of Haloarchaea.</title>
        <authorList>
            <person name="Sorokin D.Y."/>
            <person name="Elcheninov A.G."/>
            <person name="Khizhniak T.V."/>
            <person name="Kolganova T.V."/>
            <person name="Kublanov I.V."/>
        </authorList>
    </citation>
    <scope>NUCLEOTIDE SEQUENCE [LARGE SCALE GENOMIC DNA]</scope>
    <source>
        <strain evidence="4 5">AArc-m2/3/4</strain>
    </source>
</reference>
<evidence type="ECO:0000313" key="5">
    <source>
        <dbReference type="Proteomes" id="UP001320972"/>
    </source>
</evidence>
<evidence type="ECO:0000259" key="2">
    <source>
        <dbReference type="Pfam" id="PF16335"/>
    </source>
</evidence>
<comment type="caution">
    <text evidence="4">The sequence shown here is derived from an EMBL/GenBank/DDBJ whole genome shotgun (WGS) entry which is preliminary data.</text>
</comment>
<dbReference type="InterPro" id="IPR008928">
    <property type="entry name" value="6-hairpin_glycosidase_sf"/>
</dbReference>
<dbReference type="SUPFAM" id="SSF48208">
    <property type="entry name" value="Six-hairpin glycosidases"/>
    <property type="match status" value="1"/>
</dbReference>
<evidence type="ECO:0000259" key="1">
    <source>
        <dbReference type="Pfam" id="PF16334"/>
    </source>
</evidence>
<accession>A0ABT2QLJ3</accession>
<keyword evidence="5" id="KW-1185">Reference proteome</keyword>
<proteinExistence type="predicted"/>
<dbReference type="Proteomes" id="UP001320972">
    <property type="component" value="Unassembled WGS sequence"/>
</dbReference>
<feature type="domain" description="Glutaminase A N-terminal" evidence="3">
    <location>
        <begin position="79"/>
        <end position="310"/>
    </location>
</feature>
<evidence type="ECO:0000313" key="4">
    <source>
        <dbReference type="EMBL" id="MCU4975790.1"/>
    </source>
</evidence>
<dbReference type="InterPro" id="IPR032515">
    <property type="entry name" value="DUF4964"/>
</dbReference>
<feature type="domain" description="Glutaminase A central" evidence="2">
    <location>
        <begin position="317"/>
        <end position="662"/>
    </location>
</feature>